<accession>A0A5C8EIX2</accession>
<evidence type="ECO:0000313" key="4">
    <source>
        <dbReference type="Proteomes" id="UP000322188"/>
    </source>
</evidence>
<dbReference type="EMBL" id="SAYB01000003">
    <property type="protein sequence ID" value="TXJ37889.1"/>
    <property type="molecule type" value="Genomic_DNA"/>
</dbReference>
<organism evidence="1 6">
    <name type="scientific">Brachyspira aalborgi</name>
    <dbReference type="NCBI Taxonomy" id="29522"/>
    <lineage>
        <taxon>Bacteria</taxon>
        <taxon>Pseudomonadati</taxon>
        <taxon>Spirochaetota</taxon>
        <taxon>Spirochaetia</taxon>
        <taxon>Brachyspirales</taxon>
        <taxon>Brachyspiraceae</taxon>
        <taxon>Brachyspira</taxon>
    </lineage>
</organism>
<protein>
    <recommendedName>
        <fullName evidence="7">DUF5678 domain-containing protein</fullName>
    </recommendedName>
</protein>
<evidence type="ECO:0000313" key="6">
    <source>
        <dbReference type="Proteomes" id="UP000322814"/>
    </source>
</evidence>
<evidence type="ECO:0000313" key="2">
    <source>
        <dbReference type="EMBL" id="TXJ52486.1"/>
    </source>
</evidence>
<gene>
    <name evidence="3" type="ORF">EPJ74_07670</name>
    <name evidence="1" type="ORF">EPJ78_04040</name>
    <name evidence="2" type="ORF">EPJ84_02365</name>
</gene>
<dbReference type="AlphaFoldDB" id="A0A5C8EIX2"/>
<reference evidence="1" key="2">
    <citation type="submission" date="2019-01" db="EMBL/GenBank/DDBJ databases">
        <authorList>
            <person name="Thorell K."/>
        </authorList>
    </citation>
    <scope>NUCLEOTIDE SEQUENCE</scope>
    <source>
        <strain evidence="3">PC2022III</strain>
        <strain evidence="2">PC3939II</strain>
        <strain evidence="1">PC4580III</strain>
    </source>
</reference>
<dbReference type="Proteomes" id="UP000322814">
    <property type="component" value="Unassembled WGS sequence"/>
</dbReference>
<evidence type="ECO:0000313" key="3">
    <source>
        <dbReference type="EMBL" id="TXJ60079.1"/>
    </source>
</evidence>
<dbReference type="EMBL" id="SAYE01000005">
    <property type="protein sequence ID" value="TXJ52486.1"/>
    <property type="molecule type" value="Genomic_DNA"/>
</dbReference>
<dbReference type="Proteomes" id="UP000322307">
    <property type="component" value="Unassembled WGS sequence"/>
</dbReference>
<proteinExistence type="predicted"/>
<dbReference type="EMBL" id="SAYK01000006">
    <property type="protein sequence ID" value="TXJ60079.1"/>
    <property type="molecule type" value="Genomic_DNA"/>
</dbReference>
<dbReference type="RefSeq" id="WP_147560822.1">
    <property type="nucleotide sequence ID" value="NZ_SAYB01000003.1"/>
</dbReference>
<evidence type="ECO:0000313" key="1">
    <source>
        <dbReference type="EMBL" id="TXJ37889.1"/>
    </source>
</evidence>
<name>A0A5C8EIX2_9SPIR</name>
<comment type="caution">
    <text evidence="1">The sequence shown here is derived from an EMBL/GenBank/DDBJ whole genome shotgun (WGS) entry which is preliminary data.</text>
</comment>
<evidence type="ECO:0008006" key="7">
    <source>
        <dbReference type="Google" id="ProtNLM"/>
    </source>
</evidence>
<sequence length="87" mass="10179">MNEPTLEEVQKEIDKNYDFFLKELPNIINLYNNKYALLKNAEIIDYFDTMDDAIKYAKIRFEDGLYSIQKVNETPVSLGYIGSFLNA</sequence>
<dbReference type="Proteomes" id="UP000322188">
    <property type="component" value="Unassembled WGS sequence"/>
</dbReference>
<reference evidence="4 5" key="1">
    <citation type="journal article" date="1992" name="Lakartidningen">
        <title>[Penicillin V and not amoxicillin is the first choice preparation in acute otitis].</title>
        <authorList>
            <person name="Kamme C."/>
            <person name="Lundgren K."/>
            <person name="Prellner K."/>
        </authorList>
    </citation>
    <scope>NUCLEOTIDE SEQUENCE [LARGE SCALE GENOMIC DNA]</scope>
    <source>
        <strain evidence="3 4">PC2022III</strain>
        <strain evidence="2 5">PC3939II</strain>
        <strain evidence="1 6">PC4580III</strain>
    </source>
</reference>
<dbReference type="GeneID" id="61067192"/>
<evidence type="ECO:0000313" key="5">
    <source>
        <dbReference type="Proteomes" id="UP000322307"/>
    </source>
</evidence>